<comment type="subcellular location">
    <subcellularLocation>
        <location evidence="1">Membrane</location>
        <topology evidence="1">Multi-pass membrane protein</topology>
    </subcellularLocation>
</comment>
<keyword evidence="14" id="KW-1185">Reference proteome</keyword>
<dbReference type="Pfam" id="PF24956">
    <property type="entry name" value="Msl2-3_C"/>
    <property type="match status" value="1"/>
</dbReference>
<feature type="region of interest" description="Disordered" evidence="8">
    <location>
        <begin position="497"/>
        <end position="613"/>
    </location>
</feature>
<comment type="similarity">
    <text evidence="2">Belongs to the MscS (TC 1.A.23) family.</text>
</comment>
<keyword evidence="5" id="KW-0406">Ion transport</keyword>
<evidence type="ECO:0000256" key="8">
    <source>
        <dbReference type="SAM" id="MobiDB-lite"/>
    </source>
</evidence>
<keyword evidence="3 9" id="KW-0812">Transmembrane</keyword>
<feature type="compositionally biased region" description="Low complexity" evidence="8">
    <location>
        <begin position="530"/>
        <end position="543"/>
    </location>
</feature>
<evidence type="ECO:0000256" key="7">
    <source>
        <dbReference type="ARBA" id="ARBA00023303"/>
    </source>
</evidence>
<feature type="transmembrane region" description="Helical" evidence="9">
    <location>
        <begin position="158"/>
        <end position="180"/>
    </location>
</feature>
<gene>
    <name evidence="13" type="ORF">M0R45_027314</name>
</gene>
<feature type="domain" description="Mechanosensitive channel protein 2/3 transmembrane" evidence="12">
    <location>
        <begin position="152"/>
        <end position="280"/>
    </location>
</feature>
<evidence type="ECO:0000259" key="12">
    <source>
        <dbReference type="Pfam" id="PF25237"/>
    </source>
</evidence>
<feature type="domain" description="Mechanosensitive ion channel MscS" evidence="10">
    <location>
        <begin position="282"/>
        <end position="352"/>
    </location>
</feature>
<dbReference type="Gene3D" id="2.30.30.60">
    <property type="match status" value="1"/>
</dbReference>
<evidence type="ECO:0000256" key="4">
    <source>
        <dbReference type="ARBA" id="ARBA00022989"/>
    </source>
</evidence>
<dbReference type="GO" id="GO:0016020">
    <property type="term" value="C:membrane"/>
    <property type="evidence" value="ECO:0007669"/>
    <property type="project" value="UniProtKB-SubCell"/>
</dbReference>
<keyword evidence="4 9" id="KW-1133">Transmembrane helix</keyword>
<evidence type="ECO:0000259" key="10">
    <source>
        <dbReference type="Pfam" id="PF00924"/>
    </source>
</evidence>
<accession>A0AAW1X1S6</accession>
<dbReference type="EMBL" id="JBEDUW010000005">
    <property type="protein sequence ID" value="KAK9930273.1"/>
    <property type="molecule type" value="Genomic_DNA"/>
</dbReference>
<dbReference type="PANTHER" id="PTHR43634:SF16">
    <property type="entry name" value="MECHANOSENSITIVE ION CHANNEL PROTEIN 2, CHLOROPLASTIC"/>
    <property type="match status" value="1"/>
</dbReference>
<feature type="region of interest" description="Disordered" evidence="8">
    <location>
        <begin position="655"/>
        <end position="688"/>
    </location>
</feature>
<dbReference type="Pfam" id="PF25237">
    <property type="entry name" value="MSL2_3"/>
    <property type="match status" value="1"/>
</dbReference>
<name>A0AAW1X1S6_RUBAR</name>
<feature type="transmembrane region" description="Helical" evidence="9">
    <location>
        <begin position="192"/>
        <end position="212"/>
    </location>
</feature>
<evidence type="ECO:0000259" key="11">
    <source>
        <dbReference type="Pfam" id="PF24956"/>
    </source>
</evidence>
<dbReference type="AlphaFoldDB" id="A0AAW1X1S6"/>
<feature type="transmembrane region" description="Helical" evidence="9">
    <location>
        <begin position="232"/>
        <end position="257"/>
    </location>
</feature>
<protein>
    <submittedName>
        <fullName evidence="13">Uncharacterized protein</fullName>
    </submittedName>
</protein>
<keyword evidence="5" id="KW-0813">Transport</keyword>
<evidence type="ECO:0000313" key="14">
    <source>
        <dbReference type="Proteomes" id="UP001457282"/>
    </source>
</evidence>
<dbReference type="PANTHER" id="PTHR43634">
    <property type="entry name" value="OW CONDUCTANCE MECHANOSENSITIVE CHANNEL"/>
    <property type="match status" value="1"/>
</dbReference>
<sequence length="688" mass="75260">MPQAGSIRLLHEWTSHNNHGCHNPHAGVVGKARVHMYSINLPSQGLQQGACSLHLLSSVRGPIGPVSSRCRVFLCRSVLIPGGGNGAPVLKSAAAVLTKSYDALRGSPVLLKLIKAIAIIAFAVWGLGPLMRLGRIIFFQRSDSSWKKSRSHYAMTSYLRPLLLWGGAILVCRALDPVVLPSEASQAVKQRLINFLQSLSTVLAFAYCLSSLNQQAQKFVAETNDPSDTRDMGFNFAGKAVYSAVWIAAVSLFMELLGFSTQKWLTAGGLGTVLLTLAGREIFTNFLSSVMIHATRPFVVNEWIQTKIEGYEVSGTVEHVGWWSPTIIRGDDREAVHIPNHKFTVNVVRNLSQKTHWRIKNHIAISHLDVNKINIIVADMRKVLAKNPQVEQQRLHRRVFLDDINPENQALMILVSCFVKTSHIEEYLCVKEAILMDLLRVVSHHRARLATPLRTVQKVYGDADLENVPFADTIFGRSTAHSNRPYLLIEPSYRISSDDKSKASNRSTRTNGDKEDAKAGPTPTPAQTDNKATSNSSTNTKTSEMPTSEPQTQNLVSDGSAPNTSEILQSKNETTRNAGREKGVDSKDIAPEKAMSKKSPVTLPEMGGGKTDIPLTTLQAKQDGEKHVASLSIARPPLEENIILGVALEGSKRTLPIEEEMAPSSIESKEFTASRNGGGSPLGTDGKD</sequence>
<evidence type="ECO:0000256" key="2">
    <source>
        <dbReference type="ARBA" id="ARBA00008017"/>
    </source>
</evidence>
<organism evidence="13 14">
    <name type="scientific">Rubus argutus</name>
    <name type="common">Southern blackberry</name>
    <dbReference type="NCBI Taxonomy" id="59490"/>
    <lineage>
        <taxon>Eukaryota</taxon>
        <taxon>Viridiplantae</taxon>
        <taxon>Streptophyta</taxon>
        <taxon>Embryophyta</taxon>
        <taxon>Tracheophyta</taxon>
        <taxon>Spermatophyta</taxon>
        <taxon>Magnoliopsida</taxon>
        <taxon>eudicotyledons</taxon>
        <taxon>Gunneridae</taxon>
        <taxon>Pentapetalae</taxon>
        <taxon>rosids</taxon>
        <taxon>fabids</taxon>
        <taxon>Rosales</taxon>
        <taxon>Rosaceae</taxon>
        <taxon>Rosoideae</taxon>
        <taxon>Rosoideae incertae sedis</taxon>
        <taxon>Rubus</taxon>
    </lineage>
</organism>
<dbReference type="Pfam" id="PF00924">
    <property type="entry name" value="MS_channel_2nd"/>
    <property type="match status" value="1"/>
</dbReference>
<feature type="domain" description="Mechanosensitive ion channel protein 2/3 C-terminal" evidence="11">
    <location>
        <begin position="357"/>
        <end position="443"/>
    </location>
</feature>
<keyword evidence="6 9" id="KW-0472">Membrane</keyword>
<dbReference type="InterPro" id="IPR010920">
    <property type="entry name" value="LSM_dom_sf"/>
</dbReference>
<evidence type="ECO:0000256" key="9">
    <source>
        <dbReference type="SAM" id="Phobius"/>
    </source>
</evidence>
<proteinExistence type="inferred from homology"/>
<dbReference type="InterPro" id="IPR057483">
    <property type="entry name" value="MSL2/3_TM_dom"/>
</dbReference>
<evidence type="ECO:0000313" key="13">
    <source>
        <dbReference type="EMBL" id="KAK9930273.1"/>
    </source>
</evidence>
<dbReference type="InterPro" id="IPR045042">
    <property type="entry name" value="YnaI-like"/>
</dbReference>
<evidence type="ECO:0000256" key="5">
    <source>
        <dbReference type="ARBA" id="ARBA00023065"/>
    </source>
</evidence>
<keyword evidence="7" id="KW-0407">Ion channel</keyword>
<feature type="compositionally biased region" description="Basic and acidic residues" evidence="8">
    <location>
        <begin position="578"/>
        <end position="595"/>
    </location>
</feature>
<comment type="caution">
    <text evidence="13">The sequence shown here is derived from an EMBL/GenBank/DDBJ whole genome shotgun (WGS) entry which is preliminary data.</text>
</comment>
<dbReference type="GO" id="GO:0034220">
    <property type="term" value="P:monoatomic ion transmembrane transport"/>
    <property type="evidence" value="ECO:0007669"/>
    <property type="project" value="UniProtKB-KW"/>
</dbReference>
<evidence type="ECO:0000256" key="1">
    <source>
        <dbReference type="ARBA" id="ARBA00004141"/>
    </source>
</evidence>
<dbReference type="SUPFAM" id="SSF50182">
    <property type="entry name" value="Sm-like ribonucleoproteins"/>
    <property type="match status" value="1"/>
</dbReference>
<dbReference type="InterPro" id="IPR023408">
    <property type="entry name" value="MscS_beta-dom_sf"/>
</dbReference>
<dbReference type="Gene3D" id="1.10.287.1260">
    <property type="match status" value="1"/>
</dbReference>
<evidence type="ECO:0000256" key="6">
    <source>
        <dbReference type="ARBA" id="ARBA00023136"/>
    </source>
</evidence>
<dbReference type="InterPro" id="IPR006685">
    <property type="entry name" value="MscS_channel_2nd"/>
</dbReference>
<feature type="compositionally biased region" description="Polar residues" evidence="8">
    <location>
        <begin position="544"/>
        <end position="577"/>
    </location>
</feature>
<reference evidence="13 14" key="1">
    <citation type="journal article" date="2023" name="G3 (Bethesda)">
        <title>A chromosome-length genome assembly and annotation of blackberry (Rubus argutus, cv. 'Hillquist').</title>
        <authorList>
            <person name="Bruna T."/>
            <person name="Aryal R."/>
            <person name="Dudchenko O."/>
            <person name="Sargent D.J."/>
            <person name="Mead D."/>
            <person name="Buti M."/>
            <person name="Cavallini A."/>
            <person name="Hytonen T."/>
            <person name="Andres J."/>
            <person name="Pham M."/>
            <person name="Weisz D."/>
            <person name="Mascagni F."/>
            <person name="Usai G."/>
            <person name="Natali L."/>
            <person name="Bassil N."/>
            <person name="Fernandez G.E."/>
            <person name="Lomsadze A."/>
            <person name="Armour M."/>
            <person name="Olukolu B."/>
            <person name="Poorten T."/>
            <person name="Britton C."/>
            <person name="Davik J."/>
            <person name="Ashrafi H."/>
            <person name="Aiden E.L."/>
            <person name="Borodovsky M."/>
            <person name="Worthington M."/>
        </authorList>
    </citation>
    <scope>NUCLEOTIDE SEQUENCE [LARGE SCALE GENOMIC DNA]</scope>
    <source>
        <strain evidence="13">PI 553951</strain>
    </source>
</reference>
<feature type="transmembrane region" description="Helical" evidence="9">
    <location>
        <begin position="113"/>
        <end position="138"/>
    </location>
</feature>
<evidence type="ECO:0000256" key="3">
    <source>
        <dbReference type="ARBA" id="ARBA00022692"/>
    </source>
</evidence>
<dbReference type="Proteomes" id="UP001457282">
    <property type="component" value="Unassembled WGS sequence"/>
</dbReference>
<dbReference type="InterPro" id="IPR056876">
    <property type="entry name" value="Msl2-3_C"/>
</dbReference>